<feature type="signal peptide" evidence="1">
    <location>
        <begin position="1"/>
        <end position="19"/>
    </location>
</feature>
<keyword evidence="1" id="KW-0732">Signal</keyword>
<reference evidence="2" key="1">
    <citation type="submission" date="2022-10" db="EMBL/GenBank/DDBJ databases">
        <title>Culturing micro-colonial fungi from biological soil crusts in the Mojave desert and describing Neophaeococcomyces mojavensis, and introducing the new genera and species Taxawa tesnikishii.</title>
        <authorList>
            <person name="Kurbessoian T."/>
            <person name="Stajich J.E."/>
        </authorList>
    </citation>
    <scope>NUCLEOTIDE SEQUENCE</scope>
    <source>
        <strain evidence="2">TK_1</strain>
    </source>
</reference>
<evidence type="ECO:0000313" key="3">
    <source>
        <dbReference type="Proteomes" id="UP001172684"/>
    </source>
</evidence>
<dbReference type="Proteomes" id="UP001172684">
    <property type="component" value="Unassembled WGS sequence"/>
</dbReference>
<sequence>MRGVLSLFIALLASSAVSALPGDPHEKDKWMTKCETKYYPTKTVGKSPYTYTVTSTVHVPKTETTYVPKTETYTKTKIVEDKYQIKKPVVYTDCKTVSEPYLVTVTSYKVKTVTNVKTSYTREFPKERVTTVPKVYTTTKEAITHVPVTTKKEYTSEYTKTETKCYTKKKDDWGHH</sequence>
<name>A0ABQ9NFI3_9PEZI</name>
<evidence type="ECO:0000313" key="2">
    <source>
        <dbReference type="EMBL" id="KAJ9655821.1"/>
    </source>
</evidence>
<protein>
    <submittedName>
        <fullName evidence="2">Uncharacterized protein</fullName>
    </submittedName>
</protein>
<dbReference type="EMBL" id="JAPDRL010000149">
    <property type="protein sequence ID" value="KAJ9655821.1"/>
    <property type="molecule type" value="Genomic_DNA"/>
</dbReference>
<gene>
    <name evidence="2" type="ORF">H2201_008716</name>
</gene>
<feature type="chain" id="PRO_5047088408" evidence="1">
    <location>
        <begin position="20"/>
        <end position="176"/>
    </location>
</feature>
<proteinExistence type="predicted"/>
<organism evidence="2 3">
    <name type="scientific">Coniosporium apollinis</name>
    <dbReference type="NCBI Taxonomy" id="61459"/>
    <lineage>
        <taxon>Eukaryota</taxon>
        <taxon>Fungi</taxon>
        <taxon>Dikarya</taxon>
        <taxon>Ascomycota</taxon>
        <taxon>Pezizomycotina</taxon>
        <taxon>Dothideomycetes</taxon>
        <taxon>Dothideomycetes incertae sedis</taxon>
        <taxon>Coniosporium</taxon>
    </lineage>
</organism>
<comment type="caution">
    <text evidence="2">The sequence shown here is derived from an EMBL/GenBank/DDBJ whole genome shotgun (WGS) entry which is preliminary data.</text>
</comment>
<accession>A0ABQ9NFI3</accession>
<evidence type="ECO:0000256" key="1">
    <source>
        <dbReference type="SAM" id="SignalP"/>
    </source>
</evidence>
<keyword evidence="3" id="KW-1185">Reference proteome</keyword>